<dbReference type="OrthoDB" id="6592755at2759"/>
<accession>A0A9N9MTX5</accession>
<sequence length="214" mass="24333">MPCIKNKESRMVVAAPDDESILEYFTQNLPNSAIAKHRKGRKPVGIIDEPDTTDKTEDNYKSILDHASQSIIMMEVSSYECDFPSSCCEQMFNKILNEEVIETISLCQSSPEWHKARKFRITGSRCYEIFTYGGTDWEMKSKKYFWPKSITNKFIRHGLKFENMARASFITKTGETVVECGMITSSGNKWLGFSPDGIVLNNGQPTALLEIKCL</sequence>
<dbReference type="InterPro" id="IPR011604">
    <property type="entry name" value="PDDEXK-like_dom_sf"/>
</dbReference>
<dbReference type="CDD" id="cd22343">
    <property type="entry name" value="PDDEXK_lambda_exonuclease-like"/>
    <property type="match status" value="1"/>
</dbReference>
<evidence type="ECO:0000313" key="2">
    <source>
        <dbReference type="EMBL" id="CAG9771448.1"/>
    </source>
</evidence>
<keyword evidence="3" id="KW-1185">Reference proteome</keyword>
<organism evidence="2 3">
    <name type="scientific">Ceutorhynchus assimilis</name>
    <name type="common">cabbage seed weevil</name>
    <dbReference type="NCBI Taxonomy" id="467358"/>
    <lineage>
        <taxon>Eukaryota</taxon>
        <taxon>Metazoa</taxon>
        <taxon>Ecdysozoa</taxon>
        <taxon>Arthropoda</taxon>
        <taxon>Hexapoda</taxon>
        <taxon>Insecta</taxon>
        <taxon>Pterygota</taxon>
        <taxon>Neoptera</taxon>
        <taxon>Endopterygota</taxon>
        <taxon>Coleoptera</taxon>
        <taxon>Polyphaga</taxon>
        <taxon>Cucujiformia</taxon>
        <taxon>Curculionidae</taxon>
        <taxon>Ceutorhynchinae</taxon>
        <taxon>Ceutorhynchus</taxon>
    </lineage>
</organism>
<dbReference type="InterPro" id="IPR019080">
    <property type="entry name" value="YqaJ_viral_recombinase"/>
</dbReference>
<feature type="domain" description="YqaJ viral recombinase" evidence="1">
    <location>
        <begin position="112"/>
        <end position="213"/>
    </location>
</feature>
<proteinExistence type="predicted"/>
<dbReference type="AlphaFoldDB" id="A0A9N9MTX5"/>
<dbReference type="Proteomes" id="UP001152799">
    <property type="component" value="Chromosome 7"/>
</dbReference>
<dbReference type="EMBL" id="OU892283">
    <property type="protein sequence ID" value="CAG9771448.1"/>
    <property type="molecule type" value="Genomic_DNA"/>
</dbReference>
<dbReference type="InterPro" id="IPR051703">
    <property type="entry name" value="NF-kappa-B_Signaling_Reg"/>
</dbReference>
<name>A0A9N9MTX5_9CUCU</name>
<dbReference type="PANTHER" id="PTHR46609">
    <property type="entry name" value="EXONUCLEASE, PHAGE-TYPE/RECB, C-TERMINAL DOMAIN-CONTAINING PROTEIN"/>
    <property type="match status" value="1"/>
</dbReference>
<dbReference type="GO" id="GO:0006281">
    <property type="term" value="P:DNA repair"/>
    <property type="evidence" value="ECO:0007669"/>
    <property type="project" value="UniProtKB-ARBA"/>
</dbReference>
<evidence type="ECO:0000313" key="3">
    <source>
        <dbReference type="Proteomes" id="UP001152799"/>
    </source>
</evidence>
<dbReference type="PANTHER" id="PTHR46609:SF8">
    <property type="entry name" value="YQAJ VIRAL RECOMBINASE DOMAIN-CONTAINING PROTEIN"/>
    <property type="match status" value="1"/>
</dbReference>
<dbReference type="SUPFAM" id="SSF52980">
    <property type="entry name" value="Restriction endonuclease-like"/>
    <property type="match status" value="1"/>
</dbReference>
<dbReference type="Gene3D" id="3.90.320.10">
    <property type="match status" value="1"/>
</dbReference>
<reference evidence="2" key="1">
    <citation type="submission" date="2022-01" db="EMBL/GenBank/DDBJ databases">
        <authorList>
            <person name="King R."/>
        </authorList>
    </citation>
    <scope>NUCLEOTIDE SEQUENCE</scope>
</reference>
<gene>
    <name evidence="2" type="ORF">CEUTPL_LOCUS11880</name>
</gene>
<dbReference type="Pfam" id="PF09588">
    <property type="entry name" value="YqaJ"/>
    <property type="match status" value="1"/>
</dbReference>
<dbReference type="InterPro" id="IPR011335">
    <property type="entry name" value="Restrct_endonuc-II-like"/>
</dbReference>
<evidence type="ECO:0000259" key="1">
    <source>
        <dbReference type="Pfam" id="PF09588"/>
    </source>
</evidence>
<protein>
    <recommendedName>
        <fullName evidence="1">YqaJ viral recombinase domain-containing protein</fullName>
    </recommendedName>
</protein>